<reference evidence="3 4" key="1">
    <citation type="journal article" date="2016" name="Genome Announc.">
        <title>Whole-Genome Sequence of Rummeliibacillus stabekisii Strain PP9 Isolated from Antarctic Soil.</title>
        <authorList>
            <person name="da Mota F.F."/>
            <person name="Vollu R.E."/>
            <person name="Jurelevicius D."/>
            <person name="Seldin L."/>
        </authorList>
    </citation>
    <scope>NUCLEOTIDE SEQUENCE [LARGE SCALE GENOMIC DNA]</scope>
    <source>
        <strain evidence="3 4">PP9</strain>
    </source>
</reference>
<gene>
    <name evidence="3" type="ORF">ATY39_00805</name>
</gene>
<dbReference type="Proteomes" id="UP000076021">
    <property type="component" value="Chromosome"/>
</dbReference>
<dbReference type="PROSITE" id="PS50887">
    <property type="entry name" value="GGDEF"/>
    <property type="match status" value="1"/>
</dbReference>
<dbReference type="InterPro" id="IPR029787">
    <property type="entry name" value="Nucleotide_cyclase"/>
</dbReference>
<keyword evidence="1" id="KW-0472">Membrane</keyword>
<sequence>MQLKSKWLRELFGFGALFIILSQLPPYFLLNGENTRLLLYILLLLIFFFTLWRGLVAGLISSLIYLFITGTALIYTEFSGEAVSATRMPLQLFLGYGIVLLLGVLAAGKIQGILVTQQEYNKRLQQDIKNFIAVDPETGFDNEMRMRLTLNEEMRRADRYHHTFTFILLKLENYSQFKKLYGMKEANNLWKQLALRITGKLRHIDKKFRYQQNEIGLLLTETSDASIDIIYQKLDDILKNHQLLNGKWITLQYKTSYITYTPNSERTLDELLGEMEREMRTSEL</sequence>
<dbReference type="Gene3D" id="3.30.70.270">
    <property type="match status" value="1"/>
</dbReference>
<organism evidence="3 4">
    <name type="scientific">Rummeliibacillus stabekisii</name>
    <dbReference type="NCBI Taxonomy" id="241244"/>
    <lineage>
        <taxon>Bacteria</taxon>
        <taxon>Bacillati</taxon>
        <taxon>Bacillota</taxon>
        <taxon>Bacilli</taxon>
        <taxon>Bacillales</taxon>
        <taxon>Caryophanaceae</taxon>
        <taxon>Rummeliibacillus</taxon>
    </lineage>
</organism>
<evidence type="ECO:0000313" key="3">
    <source>
        <dbReference type="EMBL" id="AMW98082.1"/>
    </source>
</evidence>
<dbReference type="Pfam" id="PF00990">
    <property type="entry name" value="GGDEF"/>
    <property type="match status" value="1"/>
</dbReference>
<keyword evidence="1" id="KW-1133">Transmembrane helix</keyword>
<dbReference type="KEGG" id="rst:ATY39_00805"/>
<feature type="domain" description="GGDEF" evidence="2">
    <location>
        <begin position="162"/>
        <end position="284"/>
    </location>
</feature>
<keyword evidence="4" id="KW-1185">Reference proteome</keyword>
<dbReference type="OrthoDB" id="2356833at2"/>
<dbReference type="STRING" id="241244.ATY39_00805"/>
<dbReference type="NCBIfam" id="TIGR00254">
    <property type="entry name" value="GGDEF"/>
    <property type="match status" value="1"/>
</dbReference>
<name>A0A143H8P7_9BACL</name>
<evidence type="ECO:0000259" key="2">
    <source>
        <dbReference type="PROSITE" id="PS50887"/>
    </source>
</evidence>
<proteinExistence type="predicted"/>
<keyword evidence="1" id="KW-0812">Transmembrane</keyword>
<dbReference type="RefSeq" id="WP_066784411.1">
    <property type="nucleotide sequence ID" value="NZ_CP014806.1"/>
</dbReference>
<dbReference type="InterPro" id="IPR043128">
    <property type="entry name" value="Rev_trsase/Diguanyl_cyclase"/>
</dbReference>
<feature type="transmembrane region" description="Helical" evidence="1">
    <location>
        <begin position="12"/>
        <end position="30"/>
    </location>
</feature>
<accession>A0A143H8P7</accession>
<evidence type="ECO:0000256" key="1">
    <source>
        <dbReference type="SAM" id="Phobius"/>
    </source>
</evidence>
<dbReference type="SUPFAM" id="SSF55073">
    <property type="entry name" value="Nucleotide cyclase"/>
    <property type="match status" value="1"/>
</dbReference>
<protein>
    <recommendedName>
        <fullName evidence="2">GGDEF domain-containing protein</fullName>
    </recommendedName>
</protein>
<feature type="transmembrane region" description="Helical" evidence="1">
    <location>
        <begin position="88"/>
        <end position="108"/>
    </location>
</feature>
<feature type="transmembrane region" description="Helical" evidence="1">
    <location>
        <begin position="37"/>
        <end position="68"/>
    </location>
</feature>
<dbReference type="EMBL" id="CP014806">
    <property type="protein sequence ID" value="AMW98082.1"/>
    <property type="molecule type" value="Genomic_DNA"/>
</dbReference>
<evidence type="ECO:0000313" key="4">
    <source>
        <dbReference type="Proteomes" id="UP000076021"/>
    </source>
</evidence>
<reference evidence="4" key="2">
    <citation type="submission" date="2016-03" db="EMBL/GenBank/DDBJ databases">
        <authorList>
            <person name="Ploux O."/>
        </authorList>
    </citation>
    <scope>NUCLEOTIDE SEQUENCE [LARGE SCALE GENOMIC DNA]</scope>
    <source>
        <strain evidence="4">PP9</strain>
    </source>
</reference>
<dbReference type="AlphaFoldDB" id="A0A143H8P7"/>
<dbReference type="SMART" id="SM00267">
    <property type="entry name" value="GGDEF"/>
    <property type="match status" value="1"/>
</dbReference>
<dbReference type="InterPro" id="IPR000160">
    <property type="entry name" value="GGDEF_dom"/>
</dbReference>